<feature type="compositionally biased region" description="Polar residues" evidence="1">
    <location>
        <begin position="107"/>
        <end position="117"/>
    </location>
</feature>
<organism evidence="3 4">
    <name type="scientific">Amycolatopsis thermophila</name>
    <dbReference type="NCBI Taxonomy" id="206084"/>
    <lineage>
        <taxon>Bacteria</taxon>
        <taxon>Bacillati</taxon>
        <taxon>Actinomycetota</taxon>
        <taxon>Actinomycetes</taxon>
        <taxon>Pseudonocardiales</taxon>
        <taxon>Pseudonocardiaceae</taxon>
        <taxon>Amycolatopsis</taxon>
    </lineage>
</organism>
<evidence type="ECO:0000313" key="3">
    <source>
        <dbReference type="EMBL" id="MDQ0377310.1"/>
    </source>
</evidence>
<name>A0ABU0EPT1_9PSEU</name>
<keyword evidence="2" id="KW-0812">Transmembrane</keyword>
<sequence length="117" mass="11888">MRDDDIRVLFDEVDDGPAMSVSADDVIARGARIRDRRRTLAIIGSALASAAAVIGVAVAVSPADREPIRPAGPVRTVTPAPAPPIAVPPPGVPTADPVPGAEPRSPGASSRQAESTP</sequence>
<accession>A0ABU0EPT1</accession>
<keyword evidence="2" id="KW-1133">Transmembrane helix</keyword>
<gene>
    <name evidence="3" type="ORF">FB470_001304</name>
</gene>
<evidence type="ECO:0000256" key="2">
    <source>
        <dbReference type="SAM" id="Phobius"/>
    </source>
</evidence>
<dbReference type="EMBL" id="JAUSUT010000001">
    <property type="protein sequence ID" value="MDQ0377310.1"/>
    <property type="molecule type" value="Genomic_DNA"/>
</dbReference>
<feature type="region of interest" description="Disordered" evidence="1">
    <location>
        <begin position="65"/>
        <end position="117"/>
    </location>
</feature>
<keyword evidence="4" id="KW-1185">Reference proteome</keyword>
<evidence type="ECO:0000256" key="1">
    <source>
        <dbReference type="SAM" id="MobiDB-lite"/>
    </source>
</evidence>
<feature type="transmembrane region" description="Helical" evidence="2">
    <location>
        <begin position="39"/>
        <end position="60"/>
    </location>
</feature>
<comment type="caution">
    <text evidence="3">The sequence shown here is derived from an EMBL/GenBank/DDBJ whole genome shotgun (WGS) entry which is preliminary data.</text>
</comment>
<evidence type="ECO:0000313" key="4">
    <source>
        <dbReference type="Proteomes" id="UP001229651"/>
    </source>
</evidence>
<protein>
    <submittedName>
        <fullName evidence="3">Uncharacterized protein</fullName>
    </submittedName>
</protein>
<keyword evidence="2" id="KW-0472">Membrane</keyword>
<reference evidence="3 4" key="1">
    <citation type="submission" date="2023-07" db="EMBL/GenBank/DDBJ databases">
        <title>Sequencing the genomes of 1000 actinobacteria strains.</title>
        <authorList>
            <person name="Klenk H.-P."/>
        </authorList>
    </citation>
    <scope>NUCLEOTIDE SEQUENCE [LARGE SCALE GENOMIC DNA]</scope>
    <source>
        <strain evidence="3 4">DSM 45805</strain>
    </source>
</reference>
<feature type="compositionally biased region" description="Pro residues" evidence="1">
    <location>
        <begin position="80"/>
        <end position="92"/>
    </location>
</feature>
<proteinExistence type="predicted"/>
<dbReference type="RefSeq" id="WP_306989559.1">
    <property type="nucleotide sequence ID" value="NZ_JAUSUT010000001.1"/>
</dbReference>
<dbReference type="Proteomes" id="UP001229651">
    <property type="component" value="Unassembled WGS sequence"/>
</dbReference>